<dbReference type="EMBL" id="KV878370">
    <property type="protein sequence ID" value="OJJ42076.1"/>
    <property type="molecule type" value="Genomic_DNA"/>
</dbReference>
<evidence type="ECO:0000313" key="3">
    <source>
        <dbReference type="Proteomes" id="UP000184188"/>
    </source>
</evidence>
<dbReference type="PANTHER" id="PTHR30619">
    <property type="entry name" value="DNA INTERNALIZATION/COMPETENCE PROTEIN COMEC/REC2"/>
    <property type="match status" value="1"/>
</dbReference>
<dbReference type="RefSeq" id="XP_022576586.1">
    <property type="nucleotide sequence ID" value="XM_022727677.1"/>
</dbReference>
<proteinExistence type="predicted"/>
<evidence type="ECO:0000313" key="2">
    <source>
        <dbReference type="EMBL" id="OJJ42076.1"/>
    </source>
</evidence>
<dbReference type="Gene3D" id="3.60.15.10">
    <property type="entry name" value="Ribonuclease Z/Hydroxyacylglutathione hydrolase-like"/>
    <property type="match status" value="1"/>
</dbReference>
<dbReference type="AlphaFoldDB" id="A0A1L9S4J0"/>
<keyword evidence="3" id="KW-1185">Reference proteome</keyword>
<reference evidence="3" key="1">
    <citation type="journal article" date="2017" name="Genome Biol.">
        <title>Comparative genomics reveals high biological diversity and specific adaptations in the industrially and medically important fungal genus Aspergillus.</title>
        <authorList>
            <person name="de Vries R.P."/>
            <person name="Riley R."/>
            <person name="Wiebenga A."/>
            <person name="Aguilar-Osorio G."/>
            <person name="Amillis S."/>
            <person name="Uchima C.A."/>
            <person name="Anderluh G."/>
            <person name="Asadollahi M."/>
            <person name="Askin M."/>
            <person name="Barry K."/>
            <person name="Battaglia E."/>
            <person name="Bayram O."/>
            <person name="Benocci T."/>
            <person name="Braus-Stromeyer S.A."/>
            <person name="Caldana C."/>
            <person name="Canovas D."/>
            <person name="Cerqueira G.C."/>
            <person name="Chen F."/>
            <person name="Chen W."/>
            <person name="Choi C."/>
            <person name="Clum A."/>
            <person name="Dos Santos R.A."/>
            <person name="Damasio A.R."/>
            <person name="Diallinas G."/>
            <person name="Emri T."/>
            <person name="Fekete E."/>
            <person name="Flipphi M."/>
            <person name="Freyberg S."/>
            <person name="Gallo A."/>
            <person name="Gournas C."/>
            <person name="Habgood R."/>
            <person name="Hainaut M."/>
            <person name="Harispe M.L."/>
            <person name="Henrissat B."/>
            <person name="Hilden K.S."/>
            <person name="Hope R."/>
            <person name="Hossain A."/>
            <person name="Karabika E."/>
            <person name="Karaffa L."/>
            <person name="Karanyi Z."/>
            <person name="Krasevec N."/>
            <person name="Kuo A."/>
            <person name="Kusch H."/>
            <person name="LaButti K."/>
            <person name="Lagendijk E.L."/>
            <person name="Lapidus A."/>
            <person name="Levasseur A."/>
            <person name="Lindquist E."/>
            <person name="Lipzen A."/>
            <person name="Logrieco A.F."/>
            <person name="MacCabe A."/>
            <person name="Maekelae M.R."/>
            <person name="Malavazi I."/>
            <person name="Melin P."/>
            <person name="Meyer V."/>
            <person name="Mielnichuk N."/>
            <person name="Miskei M."/>
            <person name="Molnar A.P."/>
            <person name="Mule G."/>
            <person name="Ngan C.Y."/>
            <person name="Orejas M."/>
            <person name="Orosz E."/>
            <person name="Ouedraogo J.P."/>
            <person name="Overkamp K.M."/>
            <person name="Park H.-S."/>
            <person name="Perrone G."/>
            <person name="Piumi F."/>
            <person name="Punt P.J."/>
            <person name="Ram A.F."/>
            <person name="Ramon A."/>
            <person name="Rauscher S."/>
            <person name="Record E."/>
            <person name="Riano-Pachon D.M."/>
            <person name="Robert V."/>
            <person name="Roehrig J."/>
            <person name="Ruller R."/>
            <person name="Salamov A."/>
            <person name="Salih N.S."/>
            <person name="Samson R.A."/>
            <person name="Sandor E."/>
            <person name="Sanguinetti M."/>
            <person name="Schuetze T."/>
            <person name="Sepcic K."/>
            <person name="Shelest E."/>
            <person name="Sherlock G."/>
            <person name="Sophianopoulou V."/>
            <person name="Squina F.M."/>
            <person name="Sun H."/>
            <person name="Susca A."/>
            <person name="Todd R.B."/>
            <person name="Tsang A."/>
            <person name="Unkles S.E."/>
            <person name="van de Wiele N."/>
            <person name="van Rossen-Uffink D."/>
            <person name="Oliveira J.V."/>
            <person name="Vesth T.C."/>
            <person name="Visser J."/>
            <person name="Yu J.-H."/>
            <person name="Zhou M."/>
            <person name="Andersen M.R."/>
            <person name="Archer D.B."/>
            <person name="Baker S.E."/>
            <person name="Benoit I."/>
            <person name="Brakhage A.A."/>
            <person name="Braus G.H."/>
            <person name="Fischer R."/>
            <person name="Frisvad J.C."/>
            <person name="Goldman G.H."/>
            <person name="Houbraken J."/>
            <person name="Oakley B."/>
            <person name="Pocsi I."/>
            <person name="Scazzocchio C."/>
            <person name="Seiboth B."/>
            <person name="vanKuyk P.A."/>
            <person name="Wortman J."/>
            <person name="Dyer P.S."/>
            <person name="Grigoriev I.V."/>
        </authorList>
    </citation>
    <scope>NUCLEOTIDE SEQUENCE [LARGE SCALE GENOMIC DNA]</scope>
    <source>
        <strain evidence="3">CBS 506.65</strain>
    </source>
</reference>
<dbReference type="Proteomes" id="UP000184188">
    <property type="component" value="Unassembled WGS sequence"/>
</dbReference>
<dbReference type="GeneID" id="34614141"/>
<accession>A0A1L9S4J0</accession>
<dbReference type="STRING" id="1073090.A0A1L9S4J0"/>
<dbReference type="InterPro" id="IPR036866">
    <property type="entry name" value="RibonucZ/Hydroxyglut_hydro"/>
</dbReference>
<dbReference type="OrthoDB" id="4526607at2759"/>
<sequence length="849" mass="95669">MAFNVKYSVESYQVAIPGGDCSIHLLLSNPPENQATFTQDLQGSEKANAVFYRKIGSAKPEKTEIVSAVLVDGGYDGAGGTFKGKDACVSIKEAVTDIEQRYGVKLKFDAWVVTHWDRDHFCGTLQWIVNDLSEQYRKDRKVKEEKDPSRHRFTYFKYDDATGECMTTLYCPVYDRTEYITEYRLKKKLSATAKLSETDEDKIPKGRHWRLGKNAKGDHVEVVMVKNSSTSIYTGISARSYKELDWLPGICKLVERFENLWGMNVFTGLPINKTPLEGRSDAQGGTDVTIKDVMGQLKDDKMPVFLIVGAEGYIMGEKKEMKNLREPVGETLENFISIVSLIVWPPSAENGKKGRVSYFNGGDTDKNTEERLAKWMAGTTVRVFKTSHHGAYTATPPAVLKKLQPDKVLISAGFEYGHPSWVVLTVLFAYWADMVTNNKITEGQGRDMEGLVFPLRYPYYLEGYKYNKKGSQVELITKDFNVNLKVKWQDSFNILTQGAGKVSERRTEILKKPYAQEGKTFREWAPADARDFGKGITWDTLTEAGNQFVGNQPWAKFHPRGASPEPFLFLTILAEYWLYISKVQGNWGQQHNKNPDVRKAVYLWTRSCDHDGLDGRVEIIDNWLNYVDARNTQLKMYRTHAQNNQNANMKMDGVQGMKPSIAPATGQSSDEADLNVPVMTDLEPDIVFLDKNWTVGAEEEQADLLDKSKNKVIVIQEEDEARPNSMVMKLEEDYLTIPDDAEVEMGDHPTTSAGPATTEFPMREELTAGGQHHAAGDDHEATGHQTQPAATGHGEELADPRAAPTRDEELAALKLRLAVVEHKMRVTQQQLLTNSLQMIFLQDQNIWGT</sequence>
<gene>
    <name evidence="2" type="ORF">ASPZODRAFT_20802</name>
</gene>
<dbReference type="PANTHER" id="PTHR30619:SF1">
    <property type="entry name" value="RECOMBINATION PROTEIN 2"/>
    <property type="match status" value="1"/>
</dbReference>
<name>A0A1L9S4J0_9EURO</name>
<dbReference type="VEuPathDB" id="FungiDB:ASPZODRAFT_20802"/>
<dbReference type="InterPro" id="IPR052159">
    <property type="entry name" value="Competence_DNA_uptake"/>
</dbReference>
<feature type="region of interest" description="Disordered" evidence="1">
    <location>
        <begin position="768"/>
        <end position="804"/>
    </location>
</feature>
<evidence type="ECO:0008006" key="4">
    <source>
        <dbReference type="Google" id="ProtNLM"/>
    </source>
</evidence>
<feature type="compositionally biased region" description="Basic and acidic residues" evidence="1">
    <location>
        <begin position="793"/>
        <end position="804"/>
    </location>
</feature>
<organism evidence="2 3">
    <name type="scientific">Penicilliopsis zonata CBS 506.65</name>
    <dbReference type="NCBI Taxonomy" id="1073090"/>
    <lineage>
        <taxon>Eukaryota</taxon>
        <taxon>Fungi</taxon>
        <taxon>Dikarya</taxon>
        <taxon>Ascomycota</taxon>
        <taxon>Pezizomycotina</taxon>
        <taxon>Eurotiomycetes</taxon>
        <taxon>Eurotiomycetidae</taxon>
        <taxon>Eurotiales</taxon>
        <taxon>Aspergillaceae</taxon>
        <taxon>Penicilliopsis</taxon>
    </lineage>
</organism>
<protein>
    <recommendedName>
        <fullName evidence="4">Metallo-beta-lactamase domain-containing protein</fullName>
    </recommendedName>
</protein>
<evidence type="ECO:0000256" key="1">
    <source>
        <dbReference type="SAM" id="MobiDB-lite"/>
    </source>
</evidence>